<proteinExistence type="predicted"/>
<evidence type="ECO:0000256" key="1">
    <source>
        <dbReference type="ARBA" id="ARBA00022723"/>
    </source>
</evidence>
<feature type="region of interest" description="Disordered" evidence="5">
    <location>
        <begin position="1"/>
        <end position="52"/>
    </location>
</feature>
<protein>
    <recommendedName>
        <fullName evidence="6">C3H1-type domain-containing protein</fullName>
    </recommendedName>
</protein>
<accession>A0ABD6EQH2</accession>
<evidence type="ECO:0000313" key="7">
    <source>
        <dbReference type="EMBL" id="MFH4982086.1"/>
    </source>
</evidence>
<keyword evidence="3 4" id="KW-0862">Zinc</keyword>
<dbReference type="AlphaFoldDB" id="A0ABD6EQH2"/>
<gene>
    <name evidence="7" type="ORF">AB6A40_008795</name>
</gene>
<keyword evidence="2 4" id="KW-0863">Zinc-finger</keyword>
<dbReference type="PROSITE" id="PS50103">
    <property type="entry name" value="ZF_C3H1"/>
    <property type="match status" value="1"/>
</dbReference>
<dbReference type="GO" id="GO:0008270">
    <property type="term" value="F:zinc ion binding"/>
    <property type="evidence" value="ECO:0007669"/>
    <property type="project" value="UniProtKB-KW"/>
</dbReference>
<sequence length="322" mass="36097">MAESLPKSSSEKNSSLSLKSNTEAGNSDNKTKEGVKTQKQDSSTATEAGRRLDQKCVTKSQRRVCRFFAADRACFFGDECRFLHVKEAISPAELISKSVRKLEITQSSQPKLKEKVVPQRAFLSRDQLGSEAQKKVRTAELNYFKRRFHGCKITESDGCSCVTFSYQVTDPEWTFDLKSIPFSIIIKPNHPLETAVVTLSSESFPDVLKNYINRSLNDFLEERFADCDKNNAFDCVGRALIRWIDKKIFSLFVTGLRKTKLVLEAEQSGLSLIVPSSLPCSSVPVDVNVDLKLDNSIVSSRVASEDKGLKISLRDQVVRGFF</sequence>
<feature type="compositionally biased region" description="Low complexity" evidence="5">
    <location>
        <begin position="1"/>
        <end position="21"/>
    </location>
</feature>
<evidence type="ECO:0000259" key="6">
    <source>
        <dbReference type="PROSITE" id="PS50103"/>
    </source>
</evidence>
<dbReference type="InterPro" id="IPR000571">
    <property type="entry name" value="Znf_CCCH"/>
</dbReference>
<dbReference type="EMBL" id="JBGFUD010008461">
    <property type="protein sequence ID" value="MFH4982086.1"/>
    <property type="molecule type" value="Genomic_DNA"/>
</dbReference>
<feature type="zinc finger region" description="C3H1-type" evidence="4">
    <location>
        <begin position="59"/>
        <end position="87"/>
    </location>
</feature>
<dbReference type="Gene3D" id="4.10.1000.10">
    <property type="entry name" value="Zinc finger, CCCH-type"/>
    <property type="match status" value="1"/>
</dbReference>
<dbReference type="SUPFAM" id="SSF90229">
    <property type="entry name" value="CCCH zinc finger"/>
    <property type="match status" value="1"/>
</dbReference>
<evidence type="ECO:0000256" key="5">
    <source>
        <dbReference type="SAM" id="MobiDB-lite"/>
    </source>
</evidence>
<name>A0ABD6EQH2_9BILA</name>
<keyword evidence="8" id="KW-1185">Reference proteome</keyword>
<evidence type="ECO:0000256" key="3">
    <source>
        <dbReference type="ARBA" id="ARBA00022833"/>
    </source>
</evidence>
<organism evidence="7 8">
    <name type="scientific">Gnathostoma spinigerum</name>
    <dbReference type="NCBI Taxonomy" id="75299"/>
    <lineage>
        <taxon>Eukaryota</taxon>
        <taxon>Metazoa</taxon>
        <taxon>Ecdysozoa</taxon>
        <taxon>Nematoda</taxon>
        <taxon>Chromadorea</taxon>
        <taxon>Rhabditida</taxon>
        <taxon>Spirurina</taxon>
        <taxon>Gnathostomatomorpha</taxon>
        <taxon>Gnathostomatoidea</taxon>
        <taxon>Gnathostomatidae</taxon>
        <taxon>Gnathostoma</taxon>
    </lineage>
</organism>
<reference evidence="7 8" key="1">
    <citation type="submission" date="2024-08" db="EMBL/GenBank/DDBJ databases">
        <title>Gnathostoma spinigerum genome.</title>
        <authorList>
            <person name="Gonzalez-Bertolin B."/>
            <person name="Monzon S."/>
            <person name="Zaballos A."/>
            <person name="Jimenez P."/>
            <person name="Dekumyoy P."/>
            <person name="Varona S."/>
            <person name="Cuesta I."/>
            <person name="Sumanam S."/>
            <person name="Adisakwattana P."/>
            <person name="Gasser R.B."/>
            <person name="Hernandez-Gonzalez A."/>
            <person name="Young N.D."/>
            <person name="Perteguer M.J."/>
        </authorList>
    </citation>
    <scope>NUCLEOTIDE SEQUENCE [LARGE SCALE GENOMIC DNA]</scope>
    <source>
        <strain evidence="7">AL3</strain>
        <tissue evidence="7">Liver</tissue>
    </source>
</reference>
<dbReference type="Pfam" id="PF00642">
    <property type="entry name" value="zf-CCCH"/>
    <property type="match status" value="1"/>
</dbReference>
<feature type="compositionally biased region" description="Basic and acidic residues" evidence="5">
    <location>
        <begin position="29"/>
        <end position="39"/>
    </location>
</feature>
<feature type="domain" description="C3H1-type" evidence="6">
    <location>
        <begin position="59"/>
        <end position="87"/>
    </location>
</feature>
<evidence type="ECO:0000256" key="2">
    <source>
        <dbReference type="ARBA" id="ARBA00022771"/>
    </source>
</evidence>
<dbReference type="InterPro" id="IPR036855">
    <property type="entry name" value="Znf_CCCH_sf"/>
</dbReference>
<keyword evidence="1 4" id="KW-0479">Metal-binding</keyword>
<evidence type="ECO:0000256" key="4">
    <source>
        <dbReference type="PROSITE-ProRule" id="PRU00723"/>
    </source>
</evidence>
<comment type="caution">
    <text evidence="7">The sequence shown here is derived from an EMBL/GenBank/DDBJ whole genome shotgun (WGS) entry which is preliminary data.</text>
</comment>
<evidence type="ECO:0000313" key="8">
    <source>
        <dbReference type="Proteomes" id="UP001608902"/>
    </source>
</evidence>
<dbReference type="Proteomes" id="UP001608902">
    <property type="component" value="Unassembled WGS sequence"/>
</dbReference>
<dbReference type="SMART" id="SM00356">
    <property type="entry name" value="ZnF_C3H1"/>
    <property type="match status" value="1"/>
</dbReference>